<evidence type="ECO:0000313" key="2">
    <source>
        <dbReference type="EMBL" id="KAA1075438.1"/>
    </source>
</evidence>
<gene>
    <name evidence="1" type="ORF">PGT21_023808</name>
    <name evidence="2" type="ORF">PGTUg99_005709</name>
</gene>
<dbReference type="EMBL" id="VDEP01000472">
    <property type="protein sequence ID" value="KAA1075438.1"/>
    <property type="molecule type" value="Genomic_DNA"/>
</dbReference>
<protein>
    <submittedName>
        <fullName evidence="1">Uncharacterized protein</fullName>
    </submittedName>
</protein>
<keyword evidence="3" id="KW-1185">Reference proteome</keyword>
<dbReference type="EMBL" id="VSWC01000183">
    <property type="protein sequence ID" value="KAA1069414.1"/>
    <property type="molecule type" value="Genomic_DNA"/>
</dbReference>
<name>A0A5B0M0X4_PUCGR</name>
<evidence type="ECO:0000313" key="1">
    <source>
        <dbReference type="EMBL" id="KAA1069414.1"/>
    </source>
</evidence>
<evidence type="ECO:0000313" key="4">
    <source>
        <dbReference type="Proteomes" id="UP000325313"/>
    </source>
</evidence>
<proteinExistence type="predicted"/>
<dbReference type="AlphaFoldDB" id="A0A5B0M0X4"/>
<evidence type="ECO:0000313" key="3">
    <source>
        <dbReference type="Proteomes" id="UP000324748"/>
    </source>
</evidence>
<reference evidence="3 4" key="1">
    <citation type="submission" date="2019-05" db="EMBL/GenBank/DDBJ databases">
        <title>Emergence of the Ug99 lineage of the wheat stem rust pathogen through somatic hybridization.</title>
        <authorList>
            <person name="Li F."/>
            <person name="Upadhyaya N.M."/>
            <person name="Sperschneider J."/>
            <person name="Matny O."/>
            <person name="Nguyen-Phuc H."/>
            <person name="Mago R."/>
            <person name="Raley C."/>
            <person name="Miller M.E."/>
            <person name="Silverstein K.A.T."/>
            <person name="Henningsen E."/>
            <person name="Hirsch C.D."/>
            <person name="Visser B."/>
            <person name="Pretorius Z.A."/>
            <person name="Steffenson B.J."/>
            <person name="Schwessinger B."/>
            <person name="Dodds P.N."/>
            <person name="Figueroa M."/>
        </authorList>
    </citation>
    <scope>NUCLEOTIDE SEQUENCE [LARGE SCALE GENOMIC DNA]</scope>
    <source>
        <strain evidence="1">21-0</strain>
        <strain evidence="2 4">Ug99</strain>
    </source>
</reference>
<comment type="caution">
    <text evidence="1">The sequence shown here is derived from an EMBL/GenBank/DDBJ whole genome shotgun (WGS) entry which is preliminary data.</text>
</comment>
<sequence length="55" mass="5729">MRTEEERKGSFGTAREADAFLMLPCTPPRSSRIAGGGRVDNLCASAVAVLSGTST</sequence>
<dbReference type="Proteomes" id="UP000324748">
    <property type="component" value="Unassembled WGS sequence"/>
</dbReference>
<accession>A0A5B0M0X4</accession>
<organism evidence="1 3">
    <name type="scientific">Puccinia graminis f. sp. tritici</name>
    <dbReference type="NCBI Taxonomy" id="56615"/>
    <lineage>
        <taxon>Eukaryota</taxon>
        <taxon>Fungi</taxon>
        <taxon>Dikarya</taxon>
        <taxon>Basidiomycota</taxon>
        <taxon>Pucciniomycotina</taxon>
        <taxon>Pucciniomycetes</taxon>
        <taxon>Pucciniales</taxon>
        <taxon>Pucciniaceae</taxon>
        <taxon>Puccinia</taxon>
    </lineage>
</organism>
<dbReference type="Proteomes" id="UP000325313">
    <property type="component" value="Unassembled WGS sequence"/>
</dbReference>